<proteinExistence type="predicted"/>
<organism evidence="1 2">
    <name type="scientific">Sphaerobolus stellatus (strain SS14)</name>
    <dbReference type="NCBI Taxonomy" id="990650"/>
    <lineage>
        <taxon>Eukaryota</taxon>
        <taxon>Fungi</taxon>
        <taxon>Dikarya</taxon>
        <taxon>Basidiomycota</taxon>
        <taxon>Agaricomycotina</taxon>
        <taxon>Agaricomycetes</taxon>
        <taxon>Phallomycetidae</taxon>
        <taxon>Geastrales</taxon>
        <taxon>Sphaerobolaceae</taxon>
        <taxon>Sphaerobolus</taxon>
    </lineage>
</organism>
<evidence type="ECO:0000313" key="1">
    <source>
        <dbReference type="EMBL" id="KIJ35410.1"/>
    </source>
</evidence>
<name>A0A0C9VD16_SPHS4</name>
<sequence>MFDGAYTPGRIPQLLLALEIAVLMQLAMPVRLELHYVSNALALLIDRLWVVLYLQAHQVKVAVSLRMPADANALQAVNF</sequence>
<dbReference type="HOGENOM" id="CLU_2607540_0_0_1"/>
<protein>
    <submittedName>
        <fullName evidence="1">Uncharacterized protein</fullName>
    </submittedName>
</protein>
<keyword evidence="2" id="KW-1185">Reference proteome</keyword>
<dbReference type="AlphaFoldDB" id="A0A0C9VD16"/>
<dbReference type="Proteomes" id="UP000054279">
    <property type="component" value="Unassembled WGS sequence"/>
</dbReference>
<accession>A0A0C9VD16</accession>
<reference evidence="1 2" key="1">
    <citation type="submission" date="2014-06" db="EMBL/GenBank/DDBJ databases">
        <title>Evolutionary Origins and Diversification of the Mycorrhizal Mutualists.</title>
        <authorList>
            <consortium name="DOE Joint Genome Institute"/>
            <consortium name="Mycorrhizal Genomics Consortium"/>
            <person name="Kohler A."/>
            <person name="Kuo A."/>
            <person name="Nagy L.G."/>
            <person name="Floudas D."/>
            <person name="Copeland A."/>
            <person name="Barry K.W."/>
            <person name="Cichocki N."/>
            <person name="Veneault-Fourrey C."/>
            <person name="LaButti K."/>
            <person name="Lindquist E.A."/>
            <person name="Lipzen A."/>
            <person name="Lundell T."/>
            <person name="Morin E."/>
            <person name="Murat C."/>
            <person name="Riley R."/>
            <person name="Ohm R."/>
            <person name="Sun H."/>
            <person name="Tunlid A."/>
            <person name="Henrissat B."/>
            <person name="Grigoriev I.V."/>
            <person name="Hibbett D.S."/>
            <person name="Martin F."/>
        </authorList>
    </citation>
    <scope>NUCLEOTIDE SEQUENCE [LARGE SCALE GENOMIC DNA]</scope>
    <source>
        <strain evidence="1 2">SS14</strain>
    </source>
</reference>
<dbReference type="EMBL" id="KN837189">
    <property type="protein sequence ID" value="KIJ35410.1"/>
    <property type="molecule type" value="Genomic_DNA"/>
</dbReference>
<gene>
    <name evidence="1" type="ORF">M422DRAFT_262372</name>
</gene>
<evidence type="ECO:0000313" key="2">
    <source>
        <dbReference type="Proteomes" id="UP000054279"/>
    </source>
</evidence>